<protein>
    <submittedName>
        <fullName evidence="1">Uncharacterized protein</fullName>
    </submittedName>
</protein>
<name>A0A7C8ZBN1_OPUST</name>
<reference evidence="1" key="1">
    <citation type="journal article" date="2013" name="J. Plant Res.">
        <title>Effect of fungi and light on seed germination of three Opuntia species from semiarid lands of central Mexico.</title>
        <authorList>
            <person name="Delgado-Sanchez P."/>
            <person name="Jimenez-Bremont J.F."/>
            <person name="Guerrero-Gonzalez Mde L."/>
            <person name="Flores J."/>
        </authorList>
    </citation>
    <scope>NUCLEOTIDE SEQUENCE</scope>
    <source>
        <tissue evidence="1">Cladode</tissue>
    </source>
</reference>
<dbReference type="EMBL" id="GISG01108203">
    <property type="protein sequence ID" value="MBA4638113.1"/>
    <property type="molecule type" value="Transcribed_RNA"/>
</dbReference>
<sequence length="106" mass="11976">MLRREGRISIPKKVLEEAFKINPPVMKYMEVSETINDTLSISNEYFPNRALISLGASATANLNLLRQQKHILYVCFDTSNCFGFDTSKCFGISKNGTGAIQEKVRR</sequence>
<proteinExistence type="predicted"/>
<reference evidence="1" key="2">
    <citation type="submission" date="2020-07" db="EMBL/GenBank/DDBJ databases">
        <authorList>
            <person name="Vera ALvarez R."/>
            <person name="Arias-Moreno D.M."/>
            <person name="Jimenez-Jacinto V."/>
            <person name="Jimenez-Bremont J.F."/>
            <person name="Swaminathan K."/>
            <person name="Moose S.P."/>
            <person name="Guerrero-Gonzalez M.L."/>
            <person name="Marino-Ramirez L."/>
            <person name="Landsman D."/>
            <person name="Rodriguez-Kessler M."/>
            <person name="Delgado-Sanchez P."/>
        </authorList>
    </citation>
    <scope>NUCLEOTIDE SEQUENCE</scope>
    <source>
        <tissue evidence="1">Cladode</tissue>
    </source>
</reference>
<evidence type="ECO:0000313" key="1">
    <source>
        <dbReference type="EMBL" id="MBA4638113.1"/>
    </source>
</evidence>
<dbReference type="AlphaFoldDB" id="A0A7C8ZBN1"/>
<accession>A0A7C8ZBN1</accession>
<organism evidence="1">
    <name type="scientific">Opuntia streptacantha</name>
    <name type="common">Prickly pear cactus</name>
    <name type="synonym">Opuntia cardona</name>
    <dbReference type="NCBI Taxonomy" id="393608"/>
    <lineage>
        <taxon>Eukaryota</taxon>
        <taxon>Viridiplantae</taxon>
        <taxon>Streptophyta</taxon>
        <taxon>Embryophyta</taxon>
        <taxon>Tracheophyta</taxon>
        <taxon>Spermatophyta</taxon>
        <taxon>Magnoliopsida</taxon>
        <taxon>eudicotyledons</taxon>
        <taxon>Gunneridae</taxon>
        <taxon>Pentapetalae</taxon>
        <taxon>Caryophyllales</taxon>
        <taxon>Cactineae</taxon>
        <taxon>Cactaceae</taxon>
        <taxon>Opuntioideae</taxon>
        <taxon>Opuntia</taxon>
    </lineage>
</organism>